<reference evidence="1 2" key="1">
    <citation type="submission" date="2024-01" db="EMBL/GenBank/DDBJ databases">
        <title>Genome assemblies of Stephania.</title>
        <authorList>
            <person name="Yang L."/>
        </authorList>
    </citation>
    <scope>NUCLEOTIDE SEQUENCE [LARGE SCALE GENOMIC DNA]</scope>
    <source>
        <strain evidence="1">QJT</strain>
        <tissue evidence="1">Leaf</tissue>
    </source>
</reference>
<organism evidence="1 2">
    <name type="scientific">Stephania japonica</name>
    <dbReference type="NCBI Taxonomy" id="461633"/>
    <lineage>
        <taxon>Eukaryota</taxon>
        <taxon>Viridiplantae</taxon>
        <taxon>Streptophyta</taxon>
        <taxon>Embryophyta</taxon>
        <taxon>Tracheophyta</taxon>
        <taxon>Spermatophyta</taxon>
        <taxon>Magnoliopsida</taxon>
        <taxon>Ranunculales</taxon>
        <taxon>Menispermaceae</taxon>
        <taxon>Menispermoideae</taxon>
        <taxon>Cissampelideae</taxon>
        <taxon>Stephania</taxon>
    </lineage>
</organism>
<gene>
    <name evidence="1" type="ORF">Sjap_009233</name>
</gene>
<proteinExistence type="predicted"/>
<sequence length="85" mass="9649">MHKPSICMLWIDIFVFPHLERRSDKFCGPMGPFLQTSFKRPGKGEILSSHFKGYPNISKKIKFMPQHGIKFQSMISPSLGGDALP</sequence>
<protein>
    <submittedName>
        <fullName evidence="1">Uncharacterized protein</fullName>
    </submittedName>
</protein>
<comment type="caution">
    <text evidence="1">The sequence shown here is derived from an EMBL/GenBank/DDBJ whole genome shotgun (WGS) entry which is preliminary data.</text>
</comment>
<evidence type="ECO:0000313" key="2">
    <source>
        <dbReference type="Proteomes" id="UP001417504"/>
    </source>
</evidence>
<evidence type="ECO:0000313" key="1">
    <source>
        <dbReference type="EMBL" id="KAK9138639.1"/>
    </source>
</evidence>
<keyword evidence="2" id="KW-1185">Reference proteome</keyword>
<accession>A0AAP0PD43</accession>
<name>A0AAP0PD43_9MAGN</name>
<dbReference type="AlphaFoldDB" id="A0AAP0PD43"/>
<dbReference type="Proteomes" id="UP001417504">
    <property type="component" value="Unassembled WGS sequence"/>
</dbReference>
<dbReference type="EMBL" id="JBBNAE010000003">
    <property type="protein sequence ID" value="KAK9138639.1"/>
    <property type="molecule type" value="Genomic_DNA"/>
</dbReference>